<evidence type="ECO:0000313" key="1">
    <source>
        <dbReference type="Ensembl" id="ENSLOCP00000001306.1"/>
    </source>
</evidence>
<reference evidence="2" key="1">
    <citation type="submission" date="2011-12" db="EMBL/GenBank/DDBJ databases">
        <title>The Draft Genome of Lepisosteus oculatus.</title>
        <authorList>
            <consortium name="The Broad Institute Genome Assembly &amp; Analysis Group"/>
            <consortium name="Computational R&amp;D Group"/>
            <consortium name="and Sequencing Platform"/>
            <person name="Di Palma F."/>
            <person name="Alfoldi J."/>
            <person name="Johnson J."/>
            <person name="Berlin A."/>
            <person name="Gnerre S."/>
            <person name="Jaffe D."/>
            <person name="MacCallum I."/>
            <person name="Young S."/>
            <person name="Walker B.J."/>
            <person name="Lander E.S."/>
            <person name="Lindblad-Toh K."/>
        </authorList>
    </citation>
    <scope>NUCLEOTIDE SEQUENCE [LARGE SCALE GENOMIC DNA]</scope>
</reference>
<dbReference type="Ensembl" id="ENSLOCT00000001311.1">
    <property type="protein sequence ID" value="ENSLOCP00000001306.1"/>
    <property type="gene ID" value="ENSLOCG00000001162.1"/>
</dbReference>
<name>W5LYU9_LEPOC</name>
<evidence type="ECO:0000313" key="2">
    <source>
        <dbReference type="Proteomes" id="UP000018468"/>
    </source>
</evidence>
<dbReference type="PANTHER" id="PTHR34488">
    <property type="entry name" value="SI:CH211-245H14.1-RELATED"/>
    <property type="match status" value="1"/>
</dbReference>
<reference evidence="1" key="3">
    <citation type="submission" date="2025-09" db="UniProtKB">
        <authorList>
            <consortium name="Ensembl"/>
        </authorList>
    </citation>
    <scope>IDENTIFICATION</scope>
</reference>
<dbReference type="eggNOG" id="ENOG502SUM2">
    <property type="taxonomic scope" value="Eukaryota"/>
</dbReference>
<accession>W5LYU9</accession>
<keyword evidence="2" id="KW-1185">Reference proteome</keyword>
<dbReference type="Bgee" id="ENSLOCG00000001162">
    <property type="expression patterns" value="Expressed in intestine and 12 other cell types or tissues"/>
</dbReference>
<protein>
    <submittedName>
        <fullName evidence="1">Uncharacterized protein</fullName>
    </submittedName>
</protein>
<dbReference type="HOGENOM" id="CLU_096517_2_0_1"/>
<proteinExistence type="predicted"/>
<dbReference type="OMA" id="FHEEYFH"/>
<dbReference type="PANTHER" id="PTHR34488:SF1">
    <property type="entry name" value="SI:CH211-245H14.1-RELATED"/>
    <property type="match status" value="1"/>
</dbReference>
<sequence length="140" mass="15939">MYQHPHTIESHRLHVLVTGTTMGVQATFLGKLLQRIRFSAVTSTEHCDVIIAFCPVSSRIGTDIDDALNKISEFKYHKPAILVVLHHTPYLDSIVAPSRRLVNKSNILGTVDCLFHEEYFHNCEMNRQALNSVYTMLDNM</sequence>
<dbReference type="GeneTree" id="ENSGT01110000267317"/>
<dbReference type="Proteomes" id="UP000018468">
    <property type="component" value="Unassembled WGS sequence"/>
</dbReference>
<dbReference type="AlphaFoldDB" id="W5LYU9"/>
<reference evidence="1" key="2">
    <citation type="submission" date="2025-08" db="UniProtKB">
        <authorList>
            <consortium name="Ensembl"/>
        </authorList>
    </citation>
    <scope>IDENTIFICATION</scope>
</reference>
<organism evidence="1 2">
    <name type="scientific">Lepisosteus oculatus</name>
    <name type="common">Spotted gar</name>
    <dbReference type="NCBI Taxonomy" id="7918"/>
    <lineage>
        <taxon>Eukaryota</taxon>
        <taxon>Metazoa</taxon>
        <taxon>Chordata</taxon>
        <taxon>Craniata</taxon>
        <taxon>Vertebrata</taxon>
        <taxon>Euteleostomi</taxon>
        <taxon>Actinopterygii</taxon>
        <taxon>Neopterygii</taxon>
        <taxon>Holostei</taxon>
        <taxon>Semionotiformes</taxon>
        <taxon>Lepisosteidae</taxon>
        <taxon>Lepisosteus</taxon>
    </lineage>
</organism>
<dbReference type="InParanoid" id="W5LYU9"/>